<protein>
    <submittedName>
        <fullName evidence="8">Flavodoxin</fullName>
    </submittedName>
</protein>
<dbReference type="Gene3D" id="3.40.50.360">
    <property type="match status" value="1"/>
</dbReference>
<dbReference type="PROSITE" id="PS51384">
    <property type="entry name" value="FAD_FR"/>
    <property type="match status" value="1"/>
</dbReference>
<evidence type="ECO:0000313" key="8">
    <source>
        <dbReference type="EMBL" id="VVE87126.1"/>
    </source>
</evidence>
<dbReference type="InterPro" id="IPR001433">
    <property type="entry name" value="OxRdtase_FAD/NAD-bd"/>
</dbReference>
<keyword evidence="3" id="KW-0249">Electron transport</keyword>
<sequence>MGIEYENRLQYHSTIAAKCSIGDCGSAHLPRTRHHRRTDVRWTTTMMKRLWFQLHWCFGITAGLVLAVVGLTGALLSYYEELTRAFSPGVMTVAVRDTAPLPIPELIARVHEAVPDRRILLMTVTRAPEDAVGVRLSIGDGTRGETYFVDPYTGQMLGRSQADVVFRFIMDIHRFLTVDGIGKQITAAATLLLFLLALSGLYLRWPRRIGNWRAWFHIDFKKRGRPFLWNLHAVIGTVVLVPYLLSATTGLYWSYDWWRGMLFSMAGVPQPVRNKPAAPPKMAGKGEGKKAALPDLTSTPADDMSRVWSRFTAHVPDYTKVYLRPAQKPGGPLQVTWLDKSVPHERAFSRMDVEAASGEIRNEDRYAEKTTGAQLLTSIYALHRGSFFGQAGIIVMMFSSLMMPVFFVTGWMLYLDRRKKKRALAASRPVVEKHGAEAPVAGTSLAEEGVLIGYASQSGVAEGLAWQTAGMLQGAGVPAQIQPLARIGQAQLGTAKRALFIVSTFGDGEPPDSARRFAQQLMNQAMALPTLRFAMLSLGDSHYDRFCGFGRKLDGWLRAQGGVAAFEPIEVDRGDPGAWARWQERLGEWLGRPLVSSKADDSPRFQSWPLAERHVLNPGSTGLPAYHLAFTPPPGAQWVAGDLVEVLPRHTAARVETFLAGSVWASDVRVSVAGRETTLGDALRERVLPDAAPPAGIDLPAWLARLAPLPEREYSIASTPDEGQLMLLVRQARNPDGSLGLGSGWLTDGVALGESVTMRVRPNPGFHGPAHACGMILIGNGTGLAGLRSHLAERIAQGHVRNWLIFGERKAAHDRFYDATLRAWQAQGGIARLDPVYSRDQARRIYVQDRVRALAEDIAAWVADGASIYVCGSLAGMAPAVDAALADAIGVDALLDLSAQGRYRRDVY</sequence>
<dbReference type="Gene3D" id="3.40.50.80">
    <property type="entry name" value="Nucleotide-binding domain of ferredoxin-NADP reductase (FNR) module"/>
    <property type="match status" value="1"/>
</dbReference>
<dbReference type="AlphaFoldDB" id="A0A5E5BP90"/>
<dbReference type="Proteomes" id="UP000382040">
    <property type="component" value="Unassembled WGS sequence"/>
</dbReference>
<feature type="region of interest" description="Disordered" evidence="4">
    <location>
        <begin position="274"/>
        <end position="296"/>
    </location>
</feature>
<feature type="transmembrane region" description="Helical" evidence="5">
    <location>
        <begin position="387"/>
        <end position="414"/>
    </location>
</feature>
<keyword evidence="9" id="KW-1185">Reference proteome</keyword>
<dbReference type="GO" id="GO:0016491">
    <property type="term" value="F:oxidoreductase activity"/>
    <property type="evidence" value="ECO:0007669"/>
    <property type="project" value="InterPro"/>
</dbReference>
<gene>
    <name evidence="8" type="ORF">PBR20603_01051</name>
</gene>
<evidence type="ECO:0000256" key="3">
    <source>
        <dbReference type="ARBA" id="ARBA00022982"/>
    </source>
</evidence>
<evidence type="ECO:0000259" key="7">
    <source>
        <dbReference type="PROSITE" id="PS51384"/>
    </source>
</evidence>
<dbReference type="SUPFAM" id="SSF52343">
    <property type="entry name" value="Ferredoxin reductase-like, C-terminal NADP-linked domain"/>
    <property type="match status" value="1"/>
</dbReference>
<dbReference type="Pfam" id="PF00175">
    <property type="entry name" value="NAD_binding_1"/>
    <property type="match status" value="1"/>
</dbReference>
<dbReference type="SUPFAM" id="SSF63380">
    <property type="entry name" value="Riboflavin synthase domain-like"/>
    <property type="match status" value="1"/>
</dbReference>
<dbReference type="GO" id="GO:0010181">
    <property type="term" value="F:FMN binding"/>
    <property type="evidence" value="ECO:0007669"/>
    <property type="project" value="InterPro"/>
</dbReference>
<keyword evidence="5" id="KW-0812">Transmembrane</keyword>
<evidence type="ECO:0000256" key="1">
    <source>
        <dbReference type="ARBA" id="ARBA00022630"/>
    </source>
</evidence>
<dbReference type="InterPro" id="IPR039261">
    <property type="entry name" value="FNR_nucleotide-bd"/>
</dbReference>
<feature type="transmembrane region" description="Helical" evidence="5">
    <location>
        <begin position="56"/>
        <end position="79"/>
    </location>
</feature>
<dbReference type="InterPro" id="IPR029039">
    <property type="entry name" value="Flavoprotein-like_sf"/>
</dbReference>
<dbReference type="InterPro" id="IPR017938">
    <property type="entry name" value="Riboflavin_synthase-like_b-brl"/>
</dbReference>
<keyword evidence="1" id="KW-0285">Flavoprotein</keyword>
<dbReference type="SUPFAM" id="SSF52218">
    <property type="entry name" value="Flavoproteins"/>
    <property type="match status" value="1"/>
</dbReference>
<keyword evidence="5" id="KW-1133">Transmembrane helix</keyword>
<organism evidence="8 9">
    <name type="scientific">Pandoraea bronchicola</name>
    <dbReference type="NCBI Taxonomy" id="2508287"/>
    <lineage>
        <taxon>Bacteria</taxon>
        <taxon>Pseudomonadati</taxon>
        <taxon>Pseudomonadota</taxon>
        <taxon>Betaproteobacteria</taxon>
        <taxon>Burkholderiales</taxon>
        <taxon>Burkholderiaceae</taxon>
        <taxon>Pandoraea</taxon>
    </lineage>
</organism>
<keyword evidence="3" id="KW-0813">Transport</keyword>
<feature type="domain" description="FAD-binding FR-type" evidence="7">
    <location>
        <begin position="603"/>
        <end position="769"/>
    </location>
</feature>
<dbReference type="PRINTS" id="PR00369">
    <property type="entry name" value="FLAVODOXIN"/>
</dbReference>
<evidence type="ECO:0000256" key="5">
    <source>
        <dbReference type="SAM" id="Phobius"/>
    </source>
</evidence>
<dbReference type="InterPro" id="IPR017927">
    <property type="entry name" value="FAD-bd_FR_type"/>
</dbReference>
<dbReference type="Pfam" id="PF03929">
    <property type="entry name" value="PepSY_TM"/>
    <property type="match status" value="1"/>
</dbReference>
<keyword evidence="5" id="KW-0472">Membrane</keyword>
<dbReference type="Pfam" id="PF00258">
    <property type="entry name" value="Flavodoxin_1"/>
    <property type="match status" value="1"/>
</dbReference>
<name>A0A5E5BP90_9BURK</name>
<dbReference type="InterPro" id="IPR001094">
    <property type="entry name" value="Flavdoxin-like"/>
</dbReference>
<evidence type="ECO:0000313" key="9">
    <source>
        <dbReference type="Proteomes" id="UP000382040"/>
    </source>
</evidence>
<keyword evidence="2" id="KW-0288">FMN</keyword>
<reference evidence="8 9" key="1">
    <citation type="submission" date="2019-08" db="EMBL/GenBank/DDBJ databases">
        <authorList>
            <person name="Peeters C."/>
        </authorList>
    </citation>
    <scope>NUCLEOTIDE SEQUENCE [LARGE SCALE GENOMIC DNA]</scope>
    <source>
        <strain evidence="8 9">LMG 20603</strain>
    </source>
</reference>
<feature type="domain" description="Flavodoxin-like" evidence="6">
    <location>
        <begin position="450"/>
        <end position="587"/>
    </location>
</feature>
<dbReference type="PANTHER" id="PTHR34219">
    <property type="entry name" value="IRON-REGULATED INNER MEMBRANE PROTEIN-RELATED"/>
    <property type="match status" value="1"/>
</dbReference>
<evidence type="ECO:0000256" key="2">
    <source>
        <dbReference type="ARBA" id="ARBA00022643"/>
    </source>
</evidence>
<dbReference type="InterPro" id="IPR008254">
    <property type="entry name" value="Flavodoxin/NO_synth"/>
</dbReference>
<feature type="transmembrane region" description="Helical" evidence="5">
    <location>
        <begin position="226"/>
        <end position="255"/>
    </location>
</feature>
<dbReference type="PRINTS" id="PR00371">
    <property type="entry name" value="FPNCR"/>
</dbReference>
<dbReference type="CDD" id="cd06200">
    <property type="entry name" value="SiR_like1"/>
    <property type="match status" value="1"/>
</dbReference>
<dbReference type="InterPro" id="IPR005625">
    <property type="entry name" value="PepSY-ass_TM"/>
</dbReference>
<dbReference type="EMBL" id="CABPST010000002">
    <property type="protein sequence ID" value="VVE87126.1"/>
    <property type="molecule type" value="Genomic_DNA"/>
</dbReference>
<accession>A0A5E5BP90</accession>
<proteinExistence type="predicted"/>
<dbReference type="PROSITE" id="PS50902">
    <property type="entry name" value="FLAVODOXIN_LIKE"/>
    <property type="match status" value="1"/>
</dbReference>
<feature type="transmembrane region" description="Helical" evidence="5">
    <location>
        <begin position="185"/>
        <end position="205"/>
    </location>
</feature>
<evidence type="ECO:0000259" key="6">
    <source>
        <dbReference type="PROSITE" id="PS50902"/>
    </source>
</evidence>
<dbReference type="OrthoDB" id="9816402at2"/>
<dbReference type="PANTHER" id="PTHR34219:SF3">
    <property type="entry name" value="BLL7967 PROTEIN"/>
    <property type="match status" value="1"/>
</dbReference>
<evidence type="ECO:0000256" key="4">
    <source>
        <dbReference type="SAM" id="MobiDB-lite"/>
    </source>
</evidence>
<dbReference type="InterPro" id="IPR001709">
    <property type="entry name" value="Flavoprot_Pyr_Nucl_cyt_Rdtase"/>
</dbReference>